<keyword evidence="3" id="KW-1185">Reference proteome</keyword>
<keyword evidence="1" id="KW-0472">Membrane</keyword>
<comment type="caution">
    <text evidence="2">The sequence shown here is derived from an EMBL/GenBank/DDBJ whole genome shotgun (WGS) entry which is preliminary data.</text>
</comment>
<feature type="transmembrane region" description="Helical" evidence="1">
    <location>
        <begin position="12"/>
        <end position="32"/>
    </location>
</feature>
<keyword evidence="1" id="KW-1133">Transmembrane helix</keyword>
<proteinExistence type="predicted"/>
<sequence length="108" mass="12092">MICNGGRGIRKLFASVCAVGVVFSFSISAYALSVANGELQYDGGETSSIVYSTIFDSKPTNNMKYKVKATVTVGSNKTTSDWQDDYAHAEAYRSFWSNERSYYDYYLR</sequence>
<reference evidence="2 3" key="1">
    <citation type="submission" date="2023-04" db="EMBL/GenBank/DDBJ databases">
        <title>Ectobacillus antri isolated from activated sludge.</title>
        <authorList>
            <person name="Yan P."/>
            <person name="Liu X."/>
        </authorList>
    </citation>
    <scope>NUCLEOTIDE SEQUENCE [LARGE SCALE GENOMIC DNA]</scope>
    <source>
        <strain evidence="2 3">C18H</strain>
    </source>
</reference>
<accession>A0ABT6H7T7</accession>
<dbReference type="RefSeq" id="WP_278018611.1">
    <property type="nucleotide sequence ID" value="NZ_JARRRY010000025.1"/>
</dbReference>
<keyword evidence="1" id="KW-0812">Transmembrane</keyword>
<name>A0ABT6H7T7_9BACI</name>
<protein>
    <submittedName>
        <fullName evidence="2">Uncharacterized protein</fullName>
    </submittedName>
</protein>
<evidence type="ECO:0000313" key="2">
    <source>
        <dbReference type="EMBL" id="MDG5755386.1"/>
    </source>
</evidence>
<dbReference type="Proteomes" id="UP001218246">
    <property type="component" value="Unassembled WGS sequence"/>
</dbReference>
<organism evidence="2 3">
    <name type="scientific">Ectobacillus antri</name>
    <dbReference type="NCBI Taxonomy" id="2486280"/>
    <lineage>
        <taxon>Bacteria</taxon>
        <taxon>Bacillati</taxon>
        <taxon>Bacillota</taxon>
        <taxon>Bacilli</taxon>
        <taxon>Bacillales</taxon>
        <taxon>Bacillaceae</taxon>
        <taxon>Ectobacillus</taxon>
    </lineage>
</organism>
<evidence type="ECO:0000256" key="1">
    <source>
        <dbReference type="SAM" id="Phobius"/>
    </source>
</evidence>
<gene>
    <name evidence="2" type="ORF">P6P90_15900</name>
</gene>
<dbReference type="EMBL" id="JARULN010000026">
    <property type="protein sequence ID" value="MDG5755386.1"/>
    <property type="molecule type" value="Genomic_DNA"/>
</dbReference>
<evidence type="ECO:0000313" key="3">
    <source>
        <dbReference type="Proteomes" id="UP001218246"/>
    </source>
</evidence>